<feature type="transmembrane region" description="Helical" evidence="6">
    <location>
        <begin position="38"/>
        <end position="56"/>
    </location>
</feature>
<dbReference type="GO" id="GO:0022904">
    <property type="term" value="P:respiratory electron transport chain"/>
    <property type="evidence" value="ECO:0007669"/>
    <property type="project" value="InterPro"/>
</dbReference>
<dbReference type="InterPro" id="IPR011577">
    <property type="entry name" value="Cyt_b561_bac/Ni-Hgenase"/>
</dbReference>
<keyword evidence="2" id="KW-1003">Cell membrane</keyword>
<comment type="subcellular location">
    <subcellularLocation>
        <location evidence="1">Cell membrane</location>
        <topology evidence="1">Multi-pass membrane protein</topology>
    </subcellularLocation>
</comment>
<dbReference type="InterPro" id="IPR016174">
    <property type="entry name" value="Di-haem_cyt_TM"/>
</dbReference>
<dbReference type="SUPFAM" id="SSF81342">
    <property type="entry name" value="Transmembrane di-heme cytochromes"/>
    <property type="match status" value="1"/>
</dbReference>
<sequence>MQRHYVWDPLIRLFHWSLVILFAANALLTDPDERIHEVLGYVIVGLIGVRILWGVIGSRYARFSSFPPSFSGAVGQLTDIATGRVRPHRGHTPLGALMIYNLLLTILGIGLTGYLMTTDMFWGIEWPEELHEALVTWAEISVVLHIAAVIYESRRTRVNLARSMVSGYKDLPTSPPETQQ</sequence>
<evidence type="ECO:0000313" key="9">
    <source>
        <dbReference type="EMBL" id="MDE4164992.1"/>
    </source>
</evidence>
<dbReference type="GO" id="GO:0020037">
    <property type="term" value="F:heme binding"/>
    <property type="evidence" value="ECO:0007669"/>
    <property type="project" value="TreeGrafter"/>
</dbReference>
<dbReference type="GO" id="GO:0005886">
    <property type="term" value="C:plasma membrane"/>
    <property type="evidence" value="ECO:0007669"/>
    <property type="project" value="UniProtKB-SubCell"/>
</dbReference>
<evidence type="ECO:0000256" key="6">
    <source>
        <dbReference type="SAM" id="Phobius"/>
    </source>
</evidence>
<dbReference type="Pfam" id="PF01292">
    <property type="entry name" value="Ni_hydr_CYTB"/>
    <property type="match status" value="1"/>
</dbReference>
<evidence type="ECO:0000259" key="7">
    <source>
        <dbReference type="Pfam" id="PF01292"/>
    </source>
</evidence>
<feature type="transmembrane region" description="Helical" evidence="6">
    <location>
        <begin position="134"/>
        <end position="151"/>
    </location>
</feature>
<evidence type="ECO:0000256" key="4">
    <source>
        <dbReference type="ARBA" id="ARBA00022989"/>
    </source>
</evidence>
<organism evidence="8 10">
    <name type="scientific">Phaeobacter gallaeciensis</name>
    <dbReference type="NCBI Taxonomy" id="60890"/>
    <lineage>
        <taxon>Bacteria</taxon>
        <taxon>Pseudomonadati</taxon>
        <taxon>Pseudomonadota</taxon>
        <taxon>Alphaproteobacteria</taxon>
        <taxon>Rhodobacterales</taxon>
        <taxon>Roseobacteraceae</taxon>
        <taxon>Phaeobacter</taxon>
    </lineage>
</organism>
<evidence type="ECO:0000313" key="10">
    <source>
        <dbReference type="Proteomes" id="UP000092565"/>
    </source>
</evidence>
<dbReference type="RefSeq" id="WP_065270549.1">
    <property type="nucleotide sequence ID" value="NZ_CP015124.1"/>
</dbReference>
<protein>
    <submittedName>
        <fullName evidence="8 9">Cytochrome B</fullName>
    </submittedName>
</protein>
<keyword evidence="5 6" id="KW-0472">Membrane</keyword>
<evidence type="ECO:0000256" key="2">
    <source>
        <dbReference type="ARBA" id="ARBA00022475"/>
    </source>
</evidence>
<feature type="domain" description="Cytochrome b561 bacterial/Ni-hydrogenase" evidence="7">
    <location>
        <begin position="6"/>
        <end position="167"/>
    </location>
</feature>
<evidence type="ECO:0000256" key="1">
    <source>
        <dbReference type="ARBA" id="ARBA00004651"/>
    </source>
</evidence>
<reference evidence="8 10" key="1">
    <citation type="submission" date="2016-04" db="EMBL/GenBank/DDBJ databases">
        <authorList>
            <person name="Evans L.H."/>
            <person name="Alamgir A."/>
            <person name="Owens N."/>
            <person name="Weber N.D."/>
            <person name="Virtaneva K."/>
            <person name="Barbian K."/>
            <person name="Babar A."/>
            <person name="Rosenke K."/>
        </authorList>
    </citation>
    <scope>NUCLEOTIDE SEQUENCE [LARGE SCALE GENOMIC DNA]</scope>
    <source>
        <strain evidence="8 10">JL2886</strain>
    </source>
</reference>
<evidence type="ECO:0000256" key="5">
    <source>
        <dbReference type="ARBA" id="ARBA00023136"/>
    </source>
</evidence>
<keyword evidence="4 6" id="KW-1133">Transmembrane helix</keyword>
<dbReference type="EMBL" id="JARCJK010000001">
    <property type="protein sequence ID" value="MDE4164992.1"/>
    <property type="molecule type" value="Genomic_DNA"/>
</dbReference>
<dbReference type="PANTHER" id="PTHR30485">
    <property type="entry name" value="NI/FE-HYDROGENASE 1 B-TYPE CYTOCHROME SUBUNIT"/>
    <property type="match status" value="1"/>
</dbReference>
<accession>A0A1B0ZMT6</accession>
<dbReference type="Gene3D" id="1.20.950.20">
    <property type="entry name" value="Transmembrane di-heme cytochromes, Chain C"/>
    <property type="match status" value="1"/>
</dbReference>
<name>A0A1B0ZMT6_9RHOB</name>
<dbReference type="OrthoDB" id="196472at2"/>
<reference evidence="9 11" key="2">
    <citation type="submission" date="2023-02" db="EMBL/GenBank/DDBJ databases">
        <title>Population genomics of bacteria associated with diatom.</title>
        <authorList>
            <person name="Xie J."/>
            <person name="Wang H."/>
        </authorList>
    </citation>
    <scope>NUCLEOTIDE SEQUENCE [LARGE SCALE GENOMIC DNA]</scope>
    <source>
        <strain evidence="9 11">PT47_8</strain>
    </source>
</reference>
<keyword evidence="3 6" id="KW-0812">Transmembrane</keyword>
<dbReference type="AlphaFoldDB" id="A0A1B0ZMT6"/>
<dbReference type="PATRIC" id="fig|60890.4.peg.473"/>
<dbReference type="PANTHER" id="PTHR30485:SF2">
    <property type="entry name" value="BLL0597 PROTEIN"/>
    <property type="match status" value="1"/>
</dbReference>
<evidence type="ECO:0000313" key="8">
    <source>
        <dbReference type="EMBL" id="ANP35421.1"/>
    </source>
</evidence>
<evidence type="ECO:0000313" key="11">
    <source>
        <dbReference type="Proteomes" id="UP001218364"/>
    </source>
</evidence>
<dbReference type="Proteomes" id="UP001218364">
    <property type="component" value="Unassembled WGS sequence"/>
</dbReference>
<keyword evidence="10" id="KW-1185">Reference proteome</keyword>
<dbReference type="Proteomes" id="UP000092565">
    <property type="component" value="Chromosome"/>
</dbReference>
<gene>
    <name evidence="8" type="ORF">JL2886_00490</name>
    <name evidence="9" type="ORF">PXK24_04765</name>
</gene>
<feature type="transmembrane region" description="Helical" evidence="6">
    <location>
        <begin position="94"/>
        <end position="114"/>
    </location>
</feature>
<proteinExistence type="predicted"/>
<dbReference type="EMBL" id="CP015124">
    <property type="protein sequence ID" value="ANP35421.1"/>
    <property type="molecule type" value="Genomic_DNA"/>
</dbReference>
<evidence type="ECO:0000256" key="3">
    <source>
        <dbReference type="ARBA" id="ARBA00022692"/>
    </source>
</evidence>
<dbReference type="GO" id="GO:0009055">
    <property type="term" value="F:electron transfer activity"/>
    <property type="evidence" value="ECO:0007669"/>
    <property type="project" value="InterPro"/>
</dbReference>
<dbReference type="InterPro" id="IPR051542">
    <property type="entry name" value="Hydrogenase_cytochrome"/>
</dbReference>